<organism evidence="5 6">
    <name type="scientific">Limosilactobacillus ingluviei DSM 15946</name>
    <dbReference type="NCBI Taxonomy" id="1423760"/>
    <lineage>
        <taxon>Bacteria</taxon>
        <taxon>Bacillati</taxon>
        <taxon>Bacillota</taxon>
        <taxon>Bacilli</taxon>
        <taxon>Lactobacillales</taxon>
        <taxon>Lactobacillaceae</taxon>
        <taxon>Limosilactobacillus</taxon>
    </lineage>
</organism>
<evidence type="ECO:0000256" key="1">
    <source>
        <dbReference type="ARBA" id="ARBA00007228"/>
    </source>
</evidence>
<dbReference type="SMART" id="SM00967">
    <property type="entry name" value="SpoU_sub_bind"/>
    <property type="match status" value="1"/>
</dbReference>
<dbReference type="Gene3D" id="3.40.1280.10">
    <property type="match status" value="1"/>
</dbReference>
<dbReference type="PANTHER" id="PTHR43191">
    <property type="entry name" value="RRNA METHYLTRANSFERASE 3"/>
    <property type="match status" value="1"/>
</dbReference>
<evidence type="ECO:0000256" key="3">
    <source>
        <dbReference type="ARBA" id="ARBA00022679"/>
    </source>
</evidence>
<dbReference type="GO" id="GO:0006396">
    <property type="term" value="P:RNA processing"/>
    <property type="evidence" value="ECO:0007669"/>
    <property type="project" value="InterPro"/>
</dbReference>
<dbReference type="SUPFAM" id="SSF75217">
    <property type="entry name" value="alpha/beta knot"/>
    <property type="match status" value="1"/>
</dbReference>
<evidence type="ECO:0000313" key="6">
    <source>
        <dbReference type="Proteomes" id="UP000050816"/>
    </source>
</evidence>
<comment type="similarity">
    <text evidence="1">Belongs to the class IV-like SAM-binding methyltransferase superfamily. RNA methyltransferase TrmH family.</text>
</comment>
<dbReference type="InterPro" id="IPR001537">
    <property type="entry name" value="SpoU_MeTrfase"/>
</dbReference>
<sequence>MREQLTSIKNQHVKDWKKLATKRGREKFNAYLLDGWHLVEEALKSGVTLTALIGTADELAAHEDIVARFDRVYEVTPAILKHVLDTVTPQGIAAVAQLPNHRFQPGVDLKGAWLLLDRVQDPGNVGTMIRTADAAGFAGVVASAQTADLFSPKVVRSMQGSQFHLQLFTGDLRKWIADFKAAGKPVYGTQLNPAAQSFRQVHPGPDFALIMGNEGHGMASDLLAATTTNLYIPMKGAAESLNVAVSAGILMFELNRAALTD</sequence>
<dbReference type="PANTHER" id="PTHR43191:SF2">
    <property type="entry name" value="RRNA METHYLTRANSFERASE 3, MITOCHONDRIAL"/>
    <property type="match status" value="1"/>
</dbReference>
<dbReference type="InterPro" id="IPR029064">
    <property type="entry name" value="Ribosomal_eL30-like_sf"/>
</dbReference>
<dbReference type="Pfam" id="PF00588">
    <property type="entry name" value="SpoU_methylase"/>
    <property type="match status" value="1"/>
</dbReference>
<dbReference type="InterPro" id="IPR051259">
    <property type="entry name" value="rRNA_Methyltransferase"/>
</dbReference>
<accession>A0A0R1UG63</accession>
<keyword evidence="2 5" id="KW-0489">Methyltransferase</keyword>
<dbReference type="SUPFAM" id="SSF55315">
    <property type="entry name" value="L30e-like"/>
    <property type="match status" value="1"/>
</dbReference>
<feature type="domain" description="RNA 2-O ribose methyltransferase substrate binding" evidence="4">
    <location>
        <begin position="32"/>
        <end position="102"/>
    </location>
</feature>
<dbReference type="CDD" id="cd18095">
    <property type="entry name" value="SpoU-like_rRNA-MTase"/>
    <property type="match status" value="1"/>
</dbReference>
<name>A0A0R1UG63_9LACO</name>
<evidence type="ECO:0000313" key="5">
    <source>
        <dbReference type="EMBL" id="KRL92406.1"/>
    </source>
</evidence>
<dbReference type="Gene3D" id="3.30.1330.30">
    <property type="match status" value="1"/>
</dbReference>
<evidence type="ECO:0000259" key="4">
    <source>
        <dbReference type="SMART" id="SM00967"/>
    </source>
</evidence>
<dbReference type="EMBL" id="AZFK01000005">
    <property type="protein sequence ID" value="KRL92406.1"/>
    <property type="molecule type" value="Genomic_DNA"/>
</dbReference>
<dbReference type="RefSeq" id="WP_056953508.1">
    <property type="nucleotide sequence ID" value="NZ_AZFK01000005.1"/>
</dbReference>
<dbReference type="GO" id="GO:0008173">
    <property type="term" value="F:RNA methyltransferase activity"/>
    <property type="evidence" value="ECO:0007669"/>
    <property type="project" value="InterPro"/>
</dbReference>
<dbReference type="GO" id="GO:0032259">
    <property type="term" value="P:methylation"/>
    <property type="evidence" value="ECO:0007669"/>
    <property type="project" value="UniProtKB-KW"/>
</dbReference>
<dbReference type="AlphaFoldDB" id="A0A0R1UG63"/>
<dbReference type="PATRIC" id="fig|1423760.3.peg.2164"/>
<dbReference type="GO" id="GO:0003723">
    <property type="term" value="F:RNA binding"/>
    <property type="evidence" value="ECO:0007669"/>
    <property type="project" value="InterPro"/>
</dbReference>
<gene>
    <name evidence="5" type="ORF">FC43_GL002064</name>
</gene>
<reference evidence="5 6" key="1">
    <citation type="journal article" date="2015" name="Genome Announc.">
        <title>Expanding the biotechnology potential of lactobacilli through comparative genomics of 213 strains and associated genera.</title>
        <authorList>
            <person name="Sun Z."/>
            <person name="Harris H.M."/>
            <person name="McCann A."/>
            <person name="Guo C."/>
            <person name="Argimon S."/>
            <person name="Zhang W."/>
            <person name="Yang X."/>
            <person name="Jeffery I.B."/>
            <person name="Cooney J.C."/>
            <person name="Kagawa T.F."/>
            <person name="Liu W."/>
            <person name="Song Y."/>
            <person name="Salvetti E."/>
            <person name="Wrobel A."/>
            <person name="Rasinkangas P."/>
            <person name="Parkhill J."/>
            <person name="Rea M.C."/>
            <person name="O'Sullivan O."/>
            <person name="Ritari J."/>
            <person name="Douillard F.P."/>
            <person name="Paul Ross R."/>
            <person name="Yang R."/>
            <person name="Briner A.E."/>
            <person name="Felis G.E."/>
            <person name="de Vos W.M."/>
            <person name="Barrangou R."/>
            <person name="Klaenhammer T.R."/>
            <person name="Caufield P.W."/>
            <person name="Cui Y."/>
            <person name="Zhang H."/>
            <person name="O'Toole P.W."/>
        </authorList>
    </citation>
    <scope>NUCLEOTIDE SEQUENCE [LARGE SCALE GENOMIC DNA]</scope>
    <source>
        <strain evidence="5 6">DSM 15946</strain>
    </source>
</reference>
<proteinExistence type="inferred from homology"/>
<dbReference type="InterPro" id="IPR029028">
    <property type="entry name" value="Alpha/beta_knot_MTases"/>
</dbReference>
<evidence type="ECO:0000256" key="2">
    <source>
        <dbReference type="ARBA" id="ARBA00022603"/>
    </source>
</evidence>
<keyword evidence="3 5" id="KW-0808">Transferase</keyword>
<dbReference type="InterPro" id="IPR013123">
    <property type="entry name" value="SpoU_subst-bd"/>
</dbReference>
<dbReference type="GO" id="GO:0005737">
    <property type="term" value="C:cytoplasm"/>
    <property type="evidence" value="ECO:0007669"/>
    <property type="project" value="UniProtKB-ARBA"/>
</dbReference>
<comment type="caution">
    <text evidence="5">The sequence shown here is derived from an EMBL/GenBank/DDBJ whole genome shotgun (WGS) entry which is preliminary data.</text>
</comment>
<dbReference type="InterPro" id="IPR053888">
    <property type="entry name" value="MRM3-like_sub_bind"/>
</dbReference>
<protein>
    <submittedName>
        <fullName evidence="5">tRNA rRNA methyltransferase</fullName>
    </submittedName>
</protein>
<dbReference type="Pfam" id="PF22435">
    <property type="entry name" value="MRM3-like_sub_bind"/>
    <property type="match status" value="1"/>
</dbReference>
<dbReference type="InterPro" id="IPR029026">
    <property type="entry name" value="tRNA_m1G_MTases_N"/>
</dbReference>
<dbReference type="Proteomes" id="UP000050816">
    <property type="component" value="Unassembled WGS sequence"/>
</dbReference>